<accession>A0A9W3D1P4</accession>
<dbReference type="PROSITE" id="PS51229">
    <property type="entry name" value="DCUN1"/>
    <property type="match status" value="1"/>
</dbReference>
<dbReference type="PANTHER" id="PTHR12281">
    <property type="entry name" value="RP42 RELATED"/>
    <property type="match status" value="1"/>
</dbReference>
<protein>
    <recommendedName>
        <fullName evidence="1">Defective in cullin neddylation protein</fullName>
    </recommendedName>
</protein>
<feature type="domain" description="DCUN1" evidence="2">
    <location>
        <begin position="1"/>
        <end position="181"/>
    </location>
</feature>
<dbReference type="AlphaFoldDB" id="A0A9W3D1P4"/>
<evidence type="ECO:0000256" key="1">
    <source>
        <dbReference type="RuleBase" id="RU410713"/>
    </source>
</evidence>
<evidence type="ECO:0000313" key="3">
    <source>
        <dbReference type="Proteomes" id="UP000504610"/>
    </source>
</evidence>
<reference evidence="4 5" key="1">
    <citation type="submission" date="2025-04" db="UniProtKB">
        <authorList>
            <consortium name="RefSeq"/>
        </authorList>
    </citation>
    <scope>IDENTIFICATION</scope>
    <source>
        <tissue evidence="4 5">Leaf</tissue>
    </source>
</reference>
<dbReference type="Gene3D" id="1.10.238.10">
    <property type="entry name" value="EF-hand"/>
    <property type="match status" value="1"/>
</dbReference>
<evidence type="ECO:0000259" key="2">
    <source>
        <dbReference type="PROSITE" id="PS51229"/>
    </source>
</evidence>
<dbReference type="Gene3D" id="1.10.238.200">
    <property type="entry name" value="Cullin, PONY binding domain"/>
    <property type="match status" value="1"/>
</dbReference>
<dbReference type="InterPro" id="IPR005176">
    <property type="entry name" value="PONY_dom"/>
</dbReference>
<name>A0A9W3D1P4_RAPSA</name>
<dbReference type="GO" id="GO:0000151">
    <property type="term" value="C:ubiquitin ligase complex"/>
    <property type="evidence" value="ECO:0007669"/>
    <property type="project" value="TreeGrafter"/>
</dbReference>
<gene>
    <name evidence="4" type="primary">LOC130506982</name>
    <name evidence="5" type="synonym">LOC130507067</name>
</gene>
<dbReference type="Pfam" id="PF03556">
    <property type="entry name" value="Cullin_binding"/>
    <property type="match status" value="1"/>
</dbReference>
<evidence type="ECO:0000313" key="4">
    <source>
        <dbReference type="RefSeq" id="XP_056857658.1"/>
    </source>
</evidence>
<sequence length="185" mass="21924">MYLPPSIHSASLLIYVLVCYINKPGRNRGTLLRFGCLSYRYQNLDACLEEWTRGLVALRADTLDNLKKALPELEKEVRSPSNFADFYAYAFTYSLTEEKQGIVDIETICQLLDMVMRSTFRPQVDYFVEFLKIQDDYKVINMDQWMSFYRFCNELSFPEMTEYNPELAWPLLLNNFVEWIREKKA</sequence>
<evidence type="ECO:0000313" key="5">
    <source>
        <dbReference type="RefSeq" id="XP_056857759.1"/>
    </source>
</evidence>
<dbReference type="GeneID" id="130506982"/>
<dbReference type="InterPro" id="IPR042460">
    <property type="entry name" value="DCN1-like_PONY"/>
</dbReference>
<dbReference type="FunFam" id="1.10.238.200:FF:000005">
    <property type="entry name" value="Defective in cullin neddylation protein"/>
    <property type="match status" value="1"/>
</dbReference>
<comment type="function">
    <text evidence="1">Neddylation of cullins play an essential role in the regulation of SCF-type complexes activity.</text>
</comment>
<proteinExistence type="predicted"/>
<dbReference type="GO" id="GO:0097602">
    <property type="term" value="F:cullin family protein binding"/>
    <property type="evidence" value="ECO:0007669"/>
    <property type="project" value="TreeGrafter"/>
</dbReference>
<dbReference type="PANTHER" id="PTHR12281:SF12">
    <property type="entry name" value="DEFECTIVE IN CULLIN NEDDYLATION PROTEIN"/>
    <property type="match status" value="1"/>
</dbReference>
<dbReference type="GO" id="GO:0032182">
    <property type="term" value="F:ubiquitin-like protein binding"/>
    <property type="evidence" value="ECO:0007669"/>
    <property type="project" value="TreeGrafter"/>
</dbReference>
<keyword evidence="3" id="KW-1185">Reference proteome</keyword>
<dbReference type="GO" id="GO:0045116">
    <property type="term" value="P:protein neddylation"/>
    <property type="evidence" value="ECO:0007669"/>
    <property type="project" value="TreeGrafter"/>
</dbReference>
<dbReference type="GO" id="GO:0031624">
    <property type="term" value="F:ubiquitin conjugating enzyme binding"/>
    <property type="evidence" value="ECO:0007669"/>
    <property type="project" value="TreeGrafter"/>
</dbReference>
<organism evidence="3 4">
    <name type="scientific">Raphanus sativus</name>
    <name type="common">Radish</name>
    <name type="synonym">Raphanus raphanistrum var. sativus</name>
    <dbReference type="NCBI Taxonomy" id="3726"/>
    <lineage>
        <taxon>Eukaryota</taxon>
        <taxon>Viridiplantae</taxon>
        <taxon>Streptophyta</taxon>
        <taxon>Embryophyta</taxon>
        <taxon>Tracheophyta</taxon>
        <taxon>Spermatophyta</taxon>
        <taxon>Magnoliopsida</taxon>
        <taxon>eudicotyledons</taxon>
        <taxon>Gunneridae</taxon>
        <taxon>Pentapetalae</taxon>
        <taxon>rosids</taxon>
        <taxon>malvids</taxon>
        <taxon>Brassicales</taxon>
        <taxon>Brassicaceae</taxon>
        <taxon>Brassiceae</taxon>
        <taxon>Raphanus</taxon>
    </lineage>
</organism>
<dbReference type="RefSeq" id="XP_056857759.1">
    <property type="nucleotide sequence ID" value="XM_057001779.1"/>
</dbReference>
<dbReference type="Proteomes" id="UP000504610">
    <property type="component" value="Unplaced"/>
</dbReference>
<dbReference type="RefSeq" id="XP_056857658.1">
    <property type="nucleotide sequence ID" value="XM_057001678.1"/>
</dbReference>
<dbReference type="InterPro" id="IPR014764">
    <property type="entry name" value="DCN-prot"/>
</dbReference>